<reference evidence="2" key="1">
    <citation type="journal article" date="2019" name="Int. J. Syst. Evol. Microbiol.">
        <title>The Global Catalogue of Microorganisms (GCM) 10K type strain sequencing project: providing services to taxonomists for standard genome sequencing and annotation.</title>
        <authorList>
            <consortium name="The Broad Institute Genomics Platform"/>
            <consortium name="The Broad Institute Genome Sequencing Center for Infectious Disease"/>
            <person name="Wu L."/>
            <person name="Ma J."/>
        </authorList>
    </citation>
    <scope>NUCLEOTIDE SEQUENCE [LARGE SCALE GENOMIC DNA]</scope>
    <source>
        <strain evidence="2">CCUG 54522</strain>
    </source>
</reference>
<organism evidence="1 2">
    <name type="scientific">Nocardioides hankookensis</name>
    <dbReference type="NCBI Taxonomy" id="443157"/>
    <lineage>
        <taxon>Bacteria</taxon>
        <taxon>Bacillati</taxon>
        <taxon>Actinomycetota</taxon>
        <taxon>Actinomycetes</taxon>
        <taxon>Propionibacteriales</taxon>
        <taxon>Nocardioidaceae</taxon>
        <taxon>Nocardioides</taxon>
    </lineage>
</organism>
<dbReference type="Proteomes" id="UP001596135">
    <property type="component" value="Unassembled WGS sequence"/>
</dbReference>
<comment type="caution">
    <text evidence="1">The sequence shown here is derived from an EMBL/GenBank/DDBJ whole genome shotgun (WGS) entry which is preliminary data.</text>
</comment>
<dbReference type="RefSeq" id="WP_379149672.1">
    <property type="nucleotide sequence ID" value="NZ_JBHSRJ010000001.1"/>
</dbReference>
<protein>
    <submittedName>
        <fullName evidence="1">Uncharacterized protein</fullName>
    </submittedName>
</protein>
<sequence>MTAAAPETGPTTEAPTVLAEVRASSHARALADLFGRRPDLAGVYSPADLATEAVRWSA</sequence>
<name>A0ABW1LCP1_9ACTN</name>
<dbReference type="EMBL" id="JBHSRJ010000001">
    <property type="protein sequence ID" value="MFC6041755.1"/>
    <property type="molecule type" value="Genomic_DNA"/>
</dbReference>
<proteinExistence type="predicted"/>
<keyword evidence="2" id="KW-1185">Reference proteome</keyword>
<evidence type="ECO:0000313" key="2">
    <source>
        <dbReference type="Proteomes" id="UP001596135"/>
    </source>
</evidence>
<accession>A0ABW1LCP1</accession>
<evidence type="ECO:0000313" key="1">
    <source>
        <dbReference type="EMBL" id="MFC6041755.1"/>
    </source>
</evidence>
<gene>
    <name evidence="1" type="ORF">ACFPYL_01630</name>
</gene>